<reference evidence="1 2" key="1">
    <citation type="submission" date="2021-03" db="EMBL/GenBank/DDBJ databases">
        <title>The complete genome sequence of Acetobacter suratthaniensis TBRC 1719.</title>
        <authorList>
            <person name="Charoenyingcharoen P."/>
            <person name="Yukphan P."/>
        </authorList>
    </citation>
    <scope>NUCLEOTIDE SEQUENCE [LARGE SCALE GENOMIC DNA]</scope>
    <source>
        <strain evidence="1 2">TBRC 1719</strain>
    </source>
</reference>
<name>A0ABS3LIZ3_9PROT</name>
<gene>
    <name evidence="1" type="ORF">J2D75_03445</name>
</gene>
<sequence length="448" mass="49229">MVSLAPAEQDKIVEEKAQTGNIFKRKPGAKHSYWDNLEGHLTVEAGVTGNPWTSSGRNFGQFYADRANTVTMNQIMGSLSHPVEEIGHGYGIGFVFESMYGSDGRFDPTIGMASGALNGLYQWVPTQAHIDFKLPWIFKNGIDVQIGQMYGLMGSEGTGALTRPFYTFNYASDYIVPFETIGIVATMHLTDHMDWILGIDAGNSTSFGQSGNNNRPKGYFGFAWNNLMDGKLNMHIIGHFGPQQNNSLAKYSPSCGGNSGNLGVIPSCTVSAGLGPDANGLMQYNADFLASYKINDKMTVTVDGTYLHDDALRDDVYGVTTYFAYDLNPNLTFNARGEILRDNTGGTIVEYSSFTSFTRAISNQPYPYYGAAPTTYGELTVGATYRPDFINRHVSFGQFTFRPEIRLDKSLNGTHPFNQAPSGGFQQGVVNNGMDNMLWFNADAIWNF</sequence>
<dbReference type="Proteomes" id="UP000664399">
    <property type="component" value="Unassembled WGS sequence"/>
</dbReference>
<accession>A0ABS3LIZ3</accession>
<evidence type="ECO:0000313" key="1">
    <source>
        <dbReference type="EMBL" id="MBO1327531.1"/>
    </source>
</evidence>
<comment type="caution">
    <text evidence="1">The sequence shown here is derived from an EMBL/GenBank/DDBJ whole genome shotgun (WGS) entry which is preliminary data.</text>
</comment>
<organism evidence="1 2">
    <name type="scientific">Acetobacter suratthaniensis</name>
    <dbReference type="NCBI Taxonomy" id="1502841"/>
    <lineage>
        <taxon>Bacteria</taxon>
        <taxon>Pseudomonadati</taxon>
        <taxon>Pseudomonadota</taxon>
        <taxon>Alphaproteobacteria</taxon>
        <taxon>Acetobacterales</taxon>
        <taxon>Acetobacteraceae</taxon>
        <taxon>Acetobacter</taxon>
    </lineage>
</organism>
<dbReference type="InterPro" id="IPR011486">
    <property type="entry name" value="BBP2"/>
</dbReference>
<evidence type="ECO:0000313" key="2">
    <source>
        <dbReference type="Proteomes" id="UP000664399"/>
    </source>
</evidence>
<protein>
    <submittedName>
        <fullName evidence="1">Outer membrane beta-barrel protein</fullName>
    </submittedName>
</protein>
<dbReference type="EMBL" id="JAFVMG010000001">
    <property type="protein sequence ID" value="MBO1327531.1"/>
    <property type="molecule type" value="Genomic_DNA"/>
</dbReference>
<proteinExistence type="predicted"/>
<keyword evidence="2" id="KW-1185">Reference proteome</keyword>
<dbReference type="Pfam" id="PF07642">
    <property type="entry name" value="BBP2"/>
    <property type="match status" value="1"/>
</dbReference>